<dbReference type="AlphaFoldDB" id="A0AAE0T8Y9"/>
<reference evidence="2" key="1">
    <citation type="journal article" date="2021" name="Genome Biol. Evol.">
        <title>A High-Quality Reference Genome for a Parasitic Bivalve with Doubly Uniparental Inheritance (Bivalvia: Unionida).</title>
        <authorList>
            <person name="Smith C.H."/>
        </authorList>
    </citation>
    <scope>NUCLEOTIDE SEQUENCE</scope>
    <source>
        <strain evidence="2">CHS0354</strain>
    </source>
</reference>
<evidence type="ECO:0000256" key="1">
    <source>
        <dbReference type="SAM" id="MobiDB-lite"/>
    </source>
</evidence>
<feature type="compositionally biased region" description="Basic and acidic residues" evidence="1">
    <location>
        <begin position="13"/>
        <end position="27"/>
    </location>
</feature>
<sequence>MQHRNSIPSSTELLKRPPENVNLFDEKPPSLYMSTLGDKSECVGAVQASQPVAPNPEKQKRRNSSGGMGSKTIYTELTDNLKSNENPSTPDNADSLRVEIPTRNKEHSPKPVLNTTLLEVEGTTT</sequence>
<protein>
    <submittedName>
        <fullName evidence="2">Uncharacterized protein</fullName>
    </submittedName>
</protein>
<feature type="compositionally biased region" description="Polar residues" evidence="1">
    <location>
        <begin position="72"/>
        <end position="92"/>
    </location>
</feature>
<proteinExistence type="predicted"/>
<feature type="compositionally biased region" description="Basic and acidic residues" evidence="1">
    <location>
        <begin position="94"/>
        <end position="109"/>
    </location>
</feature>
<reference evidence="2" key="2">
    <citation type="journal article" date="2021" name="Genome Biol. Evol.">
        <title>Developing a high-quality reference genome for a parasitic bivalve with doubly uniparental inheritance (Bivalvia: Unionida).</title>
        <authorList>
            <person name="Smith C.H."/>
        </authorList>
    </citation>
    <scope>NUCLEOTIDE SEQUENCE</scope>
    <source>
        <strain evidence="2">CHS0354</strain>
        <tissue evidence="2">Mantle</tissue>
    </source>
</reference>
<dbReference type="EMBL" id="JAEAOA010001198">
    <property type="protein sequence ID" value="KAK3605949.1"/>
    <property type="molecule type" value="Genomic_DNA"/>
</dbReference>
<feature type="compositionally biased region" description="Polar residues" evidence="1">
    <location>
        <begin position="1"/>
        <end position="12"/>
    </location>
</feature>
<reference evidence="2" key="3">
    <citation type="submission" date="2023-05" db="EMBL/GenBank/DDBJ databases">
        <authorList>
            <person name="Smith C.H."/>
        </authorList>
    </citation>
    <scope>NUCLEOTIDE SEQUENCE</scope>
    <source>
        <strain evidence="2">CHS0354</strain>
        <tissue evidence="2">Mantle</tissue>
    </source>
</reference>
<evidence type="ECO:0000313" key="2">
    <source>
        <dbReference type="EMBL" id="KAK3605949.1"/>
    </source>
</evidence>
<comment type="caution">
    <text evidence="2">The sequence shown here is derived from an EMBL/GenBank/DDBJ whole genome shotgun (WGS) entry which is preliminary data.</text>
</comment>
<gene>
    <name evidence="2" type="ORF">CHS0354_019626</name>
</gene>
<evidence type="ECO:0000313" key="3">
    <source>
        <dbReference type="Proteomes" id="UP001195483"/>
    </source>
</evidence>
<feature type="compositionally biased region" description="Polar residues" evidence="1">
    <location>
        <begin position="113"/>
        <end position="125"/>
    </location>
</feature>
<dbReference type="Proteomes" id="UP001195483">
    <property type="component" value="Unassembled WGS sequence"/>
</dbReference>
<keyword evidence="3" id="KW-1185">Reference proteome</keyword>
<feature type="region of interest" description="Disordered" evidence="1">
    <location>
        <begin position="45"/>
        <end position="125"/>
    </location>
</feature>
<feature type="region of interest" description="Disordered" evidence="1">
    <location>
        <begin position="1"/>
        <end position="27"/>
    </location>
</feature>
<name>A0AAE0T8Y9_9BIVA</name>
<organism evidence="2 3">
    <name type="scientific">Potamilus streckersoni</name>
    <dbReference type="NCBI Taxonomy" id="2493646"/>
    <lineage>
        <taxon>Eukaryota</taxon>
        <taxon>Metazoa</taxon>
        <taxon>Spiralia</taxon>
        <taxon>Lophotrochozoa</taxon>
        <taxon>Mollusca</taxon>
        <taxon>Bivalvia</taxon>
        <taxon>Autobranchia</taxon>
        <taxon>Heteroconchia</taxon>
        <taxon>Palaeoheterodonta</taxon>
        <taxon>Unionida</taxon>
        <taxon>Unionoidea</taxon>
        <taxon>Unionidae</taxon>
        <taxon>Ambleminae</taxon>
        <taxon>Lampsilini</taxon>
        <taxon>Potamilus</taxon>
    </lineage>
</organism>
<accession>A0AAE0T8Y9</accession>